<organism evidence="1 2">
    <name type="scientific">Bacteroides cellulosilyticus</name>
    <dbReference type="NCBI Taxonomy" id="246787"/>
    <lineage>
        <taxon>Bacteria</taxon>
        <taxon>Pseudomonadati</taxon>
        <taxon>Bacteroidota</taxon>
        <taxon>Bacteroidia</taxon>
        <taxon>Bacteroidales</taxon>
        <taxon>Bacteroidaceae</taxon>
        <taxon>Bacteroides</taxon>
    </lineage>
</organism>
<dbReference type="EMBL" id="CP012801">
    <property type="protein sequence ID" value="ALJ59377.1"/>
    <property type="molecule type" value="Genomic_DNA"/>
</dbReference>
<proteinExistence type="predicted"/>
<accession>A0A0P0GNA0</accession>
<dbReference type="KEGG" id="bcel:BcellWH2_02134"/>
<dbReference type="RefSeq" id="WP_029425965.1">
    <property type="nucleotide sequence ID" value="NZ_CP012801.1"/>
</dbReference>
<protein>
    <submittedName>
        <fullName evidence="1">Uncharacterized protein</fullName>
    </submittedName>
</protein>
<dbReference type="AlphaFoldDB" id="A0A0P0GNA0"/>
<sequence length="115" mass="13093">MNRYNLSEIMKGAHNMYRTGKYVTFADALRRSWAVAKNRKAIENRREANEAYLSAKKQAEVEKATWTVKVEATSKERLSEQVKETARVEADCKAYGYGLGNHYSTLSGWGNYCGD</sequence>
<dbReference type="Proteomes" id="UP000061809">
    <property type="component" value="Chromosome"/>
</dbReference>
<reference evidence="1 2" key="1">
    <citation type="journal article" date="2015" name="Science">
        <title>Genetic determinants of in vivo fitness and diet responsiveness in multiple human gut Bacteroides.</title>
        <authorList>
            <person name="Wu M."/>
            <person name="McNulty N.P."/>
            <person name="Rodionov D.A."/>
            <person name="Khoroshkin M.S."/>
            <person name="Griffin N.W."/>
            <person name="Cheng J."/>
            <person name="Latreille P."/>
            <person name="Kerstetter R.A."/>
            <person name="Terrapon N."/>
            <person name="Henrissat B."/>
            <person name="Osterman A.L."/>
            <person name="Gordon J.I."/>
        </authorList>
    </citation>
    <scope>NUCLEOTIDE SEQUENCE [LARGE SCALE GENOMIC DNA]</scope>
    <source>
        <strain evidence="1 2">WH2</strain>
    </source>
</reference>
<evidence type="ECO:0000313" key="1">
    <source>
        <dbReference type="EMBL" id="ALJ59377.1"/>
    </source>
</evidence>
<name>A0A0P0GNA0_9BACE</name>
<gene>
    <name evidence="1" type="ORF">BcellWH2_02134</name>
</gene>
<dbReference type="PATRIC" id="fig|246787.4.peg.2195"/>
<evidence type="ECO:0000313" key="2">
    <source>
        <dbReference type="Proteomes" id="UP000061809"/>
    </source>
</evidence>